<dbReference type="RefSeq" id="WP_130912986.1">
    <property type="nucleotide sequence ID" value="NZ_LR215974.1"/>
</dbReference>
<evidence type="ECO:0000259" key="1">
    <source>
        <dbReference type="Pfam" id="PF14491"/>
    </source>
</evidence>
<evidence type="ECO:0000313" key="3">
    <source>
        <dbReference type="Proteomes" id="UP000290013"/>
    </source>
</evidence>
<dbReference type="KEGG" id="ctai:NCTC12078_00039"/>
<name>A0A4U8W9L2_9FLAO</name>
<protein>
    <recommendedName>
        <fullName evidence="1">DUF4435 domain-containing protein</fullName>
    </recommendedName>
</protein>
<sequence length="318" mass="38277">MSLLDILDEKILTPSAAYIKILSQYKTSDNTIFCLVEGVEDNSFYRHFIEIYKEDIPVKYIVCNGKQNVIDNYNELDWDFYDKKRVLFFIDKDFDDYIEREIINDENVFITDCYSIENYLVDENILEKFITDNCLITTESVIKLAVENFRKQHKVFVKQLKMISSWMMYCRKNNFEVCFNDIKMSDLFKIDDEGNLTKKTLSTYRSKFEYLCDTTQTNYFNLNEIRYYYNLINEESKPKKFIRGKYELYFMFMYLKYISENVVNEISNEVKQHNRNARGKDKIVRPKSTIPLKEENIFQVLYNKTKVPEKLKVFIETL</sequence>
<dbReference type="AlphaFoldDB" id="A0A4U8W9L2"/>
<dbReference type="EMBL" id="LR215974">
    <property type="protein sequence ID" value="VFB02066.1"/>
    <property type="molecule type" value="Genomic_DNA"/>
</dbReference>
<dbReference type="Proteomes" id="UP000290013">
    <property type="component" value="Chromosome"/>
</dbReference>
<feature type="domain" description="DUF4435" evidence="1">
    <location>
        <begin position="30"/>
        <end position="262"/>
    </location>
</feature>
<evidence type="ECO:0000313" key="2">
    <source>
        <dbReference type="EMBL" id="VFB02066.1"/>
    </source>
</evidence>
<gene>
    <name evidence="2" type="ORF">NCTC12078_00039</name>
</gene>
<dbReference type="InterPro" id="IPR029492">
    <property type="entry name" value="DUF4435"/>
</dbReference>
<proteinExistence type="predicted"/>
<reference evidence="2 3" key="1">
    <citation type="submission" date="2019-02" db="EMBL/GenBank/DDBJ databases">
        <authorList>
            <consortium name="Pathogen Informatics"/>
        </authorList>
    </citation>
    <scope>NUCLEOTIDE SEQUENCE [LARGE SCALE GENOMIC DNA]</scope>
    <source>
        <strain evidence="2 3">3012STDY6944375</strain>
    </source>
</reference>
<accession>A0A4U8W9L2</accession>
<organism evidence="2 3">
    <name type="scientific">Chryseobacterium taihuense</name>
    <dbReference type="NCBI Taxonomy" id="1141221"/>
    <lineage>
        <taxon>Bacteria</taxon>
        <taxon>Pseudomonadati</taxon>
        <taxon>Bacteroidota</taxon>
        <taxon>Flavobacteriia</taxon>
        <taxon>Flavobacteriales</taxon>
        <taxon>Weeksellaceae</taxon>
        <taxon>Chryseobacterium group</taxon>
        <taxon>Chryseobacterium</taxon>
    </lineage>
</organism>
<dbReference type="Pfam" id="PF14491">
    <property type="entry name" value="DUF4435"/>
    <property type="match status" value="1"/>
</dbReference>